<dbReference type="Pfam" id="PF08719">
    <property type="entry name" value="NADAR"/>
    <property type="match status" value="1"/>
</dbReference>
<reference evidence="3" key="1">
    <citation type="journal article" date="2020" name="Nature">
        <title>Giant virus diversity and host interactions through global metagenomics.</title>
        <authorList>
            <person name="Schulz F."/>
            <person name="Roux S."/>
            <person name="Paez-Espino D."/>
            <person name="Jungbluth S."/>
            <person name="Walsh D.A."/>
            <person name="Denef V.J."/>
            <person name="McMahon K.D."/>
            <person name="Konstantinidis K.T."/>
            <person name="Eloe-Fadrosh E.A."/>
            <person name="Kyrpides N.C."/>
            <person name="Woyke T."/>
        </authorList>
    </citation>
    <scope>NUCLEOTIDE SEQUENCE</scope>
    <source>
        <strain evidence="3">GVMAG-M-3300023184-121</strain>
    </source>
</reference>
<dbReference type="AlphaFoldDB" id="A0A6C0HJA8"/>
<feature type="region of interest" description="Disordered" evidence="1">
    <location>
        <begin position="349"/>
        <end position="391"/>
    </location>
</feature>
<dbReference type="SUPFAM" id="SSF143990">
    <property type="entry name" value="YbiA-like"/>
    <property type="match status" value="1"/>
</dbReference>
<sequence length="528" mass="58176">MSRVDPVKAFYKGKAQAKKRALFDYDPDGNMIERNKEGTIIHTHPLPAYRAPTLDEYKELEDARKDTVAEATDAYQAARYELHQAFQGQRKSPLDILELNKRVQDADIVLQKARFPLMCVNKLEGVAIRELDFNQPNEIRKLTYPISIMYRHPYGLQQQYVRAEESEEKPLISLAEVKRSRKVSKPVILFSDIDYANKPYGFLSLNYPVDIEVQGETYRSARHALYALLATDFNDMESLDRILETDKPEALFYSVDTTPGGKANQEKWVQGLQKWIPMISKAKFESPNQSELALRLEQTHPAILGAYEPDDTVIGIGIQVDKEDAKQEKKWPPAGNLLGKALMEVREELRSKRPAPSPLLDEVKSRKKTTSAKSASKEPVTIVSTTSTGKPLETISGLEEKEEKPPTILERAKSKIQKVQFAEKAEPLEAIALPSAMPKTLQNAKSRIKGQTMARVPRAANMSAAVSAAPAVSAVPAPPSAAPSISAVPAPPSGAPSISAVPAPPSGAPAAIRRPRRLGAPPQAAPPS</sequence>
<feature type="compositionally biased region" description="Low complexity" evidence="1">
    <location>
        <begin position="508"/>
        <end position="522"/>
    </location>
</feature>
<accession>A0A6C0HJA8</accession>
<dbReference type="CDD" id="cd15457">
    <property type="entry name" value="NADAR"/>
    <property type="match status" value="1"/>
</dbReference>
<dbReference type="Gene3D" id="1.10.357.40">
    <property type="entry name" value="YbiA-like"/>
    <property type="match status" value="1"/>
</dbReference>
<feature type="domain" description="NADAR" evidence="2">
    <location>
        <begin position="197"/>
        <end position="350"/>
    </location>
</feature>
<dbReference type="EMBL" id="MN739974">
    <property type="protein sequence ID" value="QHT80692.1"/>
    <property type="molecule type" value="Genomic_DNA"/>
</dbReference>
<feature type="region of interest" description="Disordered" evidence="1">
    <location>
        <begin position="470"/>
        <end position="528"/>
    </location>
</feature>
<evidence type="ECO:0000313" key="3">
    <source>
        <dbReference type="EMBL" id="QHT80692.1"/>
    </source>
</evidence>
<dbReference type="InterPro" id="IPR037238">
    <property type="entry name" value="YbiA-like_sf"/>
</dbReference>
<proteinExistence type="predicted"/>
<evidence type="ECO:0000256" key="1">
    <source>
        <dbReference type="SAM" id="MobiDB-lite"/>
    </source>
</evidence>
<name>A0A6C0HJA8_9ZZZZ</name>
<evidence type="ECO:0000259" key="2">
    <source>
        <dbReference type="Pfam" id="PF08719"/>
    </source>
</evidence>
<dbReference type="InterPro" id="IPR012816">
    <property type="entry name" value="NADAR"/>
</dbReference>
<organism evidence="3">
    <name type="scientific">viral metagenome</name>
    <dbReference type="NCBI Taxonomy" id="1070528"/>
    <lineage>
        <taxon>unclassified sequences</taxon>
        <taxon>metagenomes</taxon>
        <taxon>organismal metagenomes</taxon>
    </lineage>
</organism>
<protein>
    <recommendedName>
        <fullName evidence="2">NADAR domain-containing protein</fullName>
    </recommendedName>
</protein>